<dbReference type="Pfam" id="PF08711">
    <property type="entry name" value="Med26"/>
    <property type="match status" value="1"/>
</dbReference>
<dbReference type="InterPro" id="IPR003617">
    <property type="entry name" value="TFIIS/CRSP70_N_sub"/>
</dbReference>
<evidence type="ECO:0000256" key="1">
    <source>
        <dbReference type="ARBA" id="ARBA00004123"/>
    </source>
</evidence>
<dbReference type="InterPro" id="IPR044790">
    <property type="entry name" value="MD26C-like"/>
</dbReference>
<proteinExistence type="predicted"/>
<evidence type="ECO:0000313" key="8">
    <source>
        <dbReference type="Proteomes" id="UP000235145"/>
    </source>
</evidence>
<dbReference type="PANTHER" id="PTHR47210:SF1">
    <property type="entry name" value="MEDIATOR OF RNA POLYMERASE II TRANSCRIPTION SUBUNIT 26C-RELATED"/>
    <property type="match status" value="1"/>
</dbReference>
<feature type="domain" description="TFIIS N-terminal" evidence="6">
    <location>
        <begin position="119"/>
        <end position="193"/>
    </location>
</feature>
<organism evidence="7 8">
    <name type="scientific">Lactuca sativa</name>
    <name type="common">Garden lettuce</name>
    <dbReference type="NCBI Taxonomy" id="4236"/>
    <lineage>
        <taxon>Eukaryota</taxon>
        <taxon>Viridiplantae</taxon>
        <taxon>Streptophyta</taxon>
        <taxon>Embryophyta</taxon>
        <taxon>Tracheophyta</taxon>
        <taxon>Spermatophyta</taxon>
        <taxon>Magnoliopsida</taxon>
        <taxon>eudicotyledons</taxon>
        <taxon>Gunneridae</taxon>
        <taxon>Pentapetalae</taxon>
        <taxon>asterids</taxon>
        <taxon>campanulids</taxon>
        <taxon>Asterales</taxon>
        <taxon>Asteraceae</taxon>
        <taxon>Cichorioideae</taxon>
        <taxon>Cichorieae</taxon>
        <taxon>Lactucinae</taxon>
        <taxon>Lactuca</taxon>
    </lineage>
</organism>
<evidence type="ECO:0000256" key="2">
    <source>
        <dbReference type="ARBA" id="ARBA00023242"/>
    </source>
</evidence>
<reference evidence="7 8" key="1">
    <citation type="journal article" date="2017" name="Nat. Commun.">
        <title>Genome assembly with in vitro proximity ligation data and whole-genome triplication in lettuce.</title>
        <authorList>
            <person name="Reyes-Chin-Wo S."/>
            <person name="Wang Z."/>
            <person name="Yang X."/>
            <person name="Kozik A."/>
            <person name="Arikit S."/>
            <person name="Song C."/>
            <person name="Xia L."/>
            <person name="Froenicke L."/>
            <person name="Lavelle D.O."/>
            <person name="Truco M.J."/>
            <person name="Xia R."/>
            <person name="Zhu S."/>
            <person name="Xu C."/>
            <person name="Xu H."/>
            <person name="Xu X."/>
            <person name="Cox K."/>
            <person name="Korf I."/>
            <person name="Meyers B.C."/>
            <person name="Michelmore R.W."/>
        </authorList>
    </citation>
    <scope>NUCLEOTIDE SEQUENCE [LARGE SCALE GENOMIC DNA]</scope>
    <source>
        <strain evidence="8">cv. Salinas</strain>
        <tissue evidence="7">Seedlings</tissue>
    </source>
</reference>
<dbReference type="OrthoDB" id="550309at2759"/>
<feature type="coiled-coil region" evidence="4">
    <location>
        <begin position="297"/>
        <end position="324"/>
    </location>
</feature>
<gene>
    <name evidence="7" type="ORF">LSAT_V11C400210960</name>
</gene>
<evidence type="ECO:0000259" key="6">
    <source>
        <dbReference type="PROSITE" id="PS51319"/>
    </source>
</evidence>
<dbReference type="CDD" id="cd00183">
    <property type="entry name" value="TFIIS_I"/>
    <property type="match status" value="1"/>
</dbReference>
<feature type="region of interest" description="Disordered" evidence="5">
    <location>
        <begin position="222"/>
        <end position="292"/>
    </location>
</feature>
<dbReference type="PROSITE" id="PS51319">
    <property type="entry name" value="TFIIS_N"/>
    <property type="match status" value="1"/>
</dbReference>
<dbReference type="PANTHER" id="PTHR47210">
    <property type="entry name" value="MEDIATOR OF RNA POLYMERASE II TRANSCRIPTION SUBUNIT 26C-RELATED"/>
    <property type="match status" value="1"/>
</dbReference>
<dbReference type="InterPro" id="IPR017923">
    <property type="entry name" value="TFIIS_N"/>
</dbReference>
<keyword evidence="8" id="KW-1185">Reference proteome</keyword>
<dbReference type="EMBL" id="NBSK02000004">
    <property type="protein sequence ID" value="KAJ0211490.1"/>
    <property type="molecule type" value="Genomic_DNA"/>
</dbReference>
<feature type="region of interest" description="Disordered" evidence="5">
    <location>
        <begin position="74"/>
        <end position="115"/>
    </location>
</feature>
<dbReference type="Gene3D" id="1.20.930.10">
    <property type="entry name" value="Conserved domain common to transcription factors TFIIS, elongin A, CRSP70"/>
    <property type="match status" value="1"/>
</dbReference>
<comment type="subcellular location">
    <subcellularLocation>
        <location evidence="1 3">Nucleus</location>
    </subcellularLocation>
</comment>
<accession>A0A9R1VS21</accession>
<name>A0A9R1VS21_LACSA</name>
<dbReference type="GO" id="GO:0005634">
    <property type="term" value="C:nucleus"/>
    <property type="evidence" value="ECO:0007669"/>
    <property type="project" value="UniProtKB-SubCell"/>
</dbReference>
<keyword evidence="2 3" id="KW-0539">Nucleus</keyword>
<dbReference type="SUPFAM" id="SSF47676">
    <property type="entry name" value="Conserved domain common to transcription factors TFIIS, elongin A, CRSP70"/>
    <property type="match status" value="1"/>
</dbReference>
<evidence type="ECO:0000256" key="4">
    <source>
        <dbReference type="SAM" id="Coils"/>
    </source>
</evidence>
<comment type="caution">
    <text evidence="7">The sequence shown here is derived from an EMBL/GenBank/DDBJ whole genome shotgun (WGS) entry which is preliminary data.</text>
</comment>
<sequence>MDLDEFRAILSNSRVDVWEIIDAAITVASSDYAGELKHRRDGIVERLFTQQCSNCDVNQIEQQRNGVIRTISKEVDDDCGREGGGGGGDSPLTPQSIPHDDEEEEDPDPYGGLFDDEQSKILRIKEQLEDPHQTDDAVVDLLQTLADMDLTFTGLKETDIGRHVNQLRKHPSNEVRRLVKQLVRKWKDLVDEWVGSKRGDHAPSTLTDGDSPLVQNIVRSSQNGYHQGPDFGYSPNPHNGSSGSERNNSEPEQRPKAVVSKKPTPSRPLPQSRPMNLASASVPPNRPRKEQNIDLDLDRLASASKRLQENYQEAQNAKKQRKIQVMDIHEIPKPKNGFIAKNKGNFQGRNHR</sequence>
<protein>
    <recommendedName>
        <fullName evidence="6">TFIIS N-terminal domain-containing protein</fullName>
    </recommendedName>
</protein>
<keyword evidence="4" id="KW-0175">Coiled coil</keyword>
<dbReference type="InterPro" id="IPR035441">
    <property type="entry name" value="TFIIS/LEDGF_dom_sf"/>
</dbReference>
<dbReference type="SMART" id="SM00509">
    <property type="entry name" value="TFS2N"/>
    <property type="match status" value="1"/>
</dbReference>
<evidence type="ECO:0000256" key="3">
    <source>
        <dbReference type="PROSITE-ProRule" id="PRU00649"/>
    </source>
</evidence>
<evidence type="ECO:0000313" key="7">
    <source>
        <dbReference type="EMBL" id="KAJ0211490.1"/>
    </source>
</evidence>
<dbReference type="Proteomes" id="UP000235145">
    <property type="component" value="Unassembled WGS sequence"/>
</dbReference>
<dbReference type="Gramene" id="rna-gnl|WGS:NBSK|LSAT_4X139020_mrna">
    <property type="protein sequence ID" value="cds-PLY93893.1"/>
    <property type="gene ID" value="gene-LSAT_4X139020"/>
</dbReference>
<dbReference type="AlphaFoldDB" id="A0A9R1VS21"/>
<evidence type="ECO:0000256" key="5">
    <source>
        <dbReference type="SAM" id="MobiDB-lite"/>
    </source>
</evidence>